<evidence type="ECO:0000313" key="3">
    <source>
        <dbReference type="WBParaSite" id="TASK_0000467101-mRNA-1"/>
    </source>
</evidence>
<gene>
    <name evidence="1" type="ORF">TASK_LOCUS4672</name>
</gene>
<dbReference type="WBParaSite" id="TASK_0000467101-mRNA-1">
    <property type="protein sequence ID" value="TASK_0000467101-mRNA-1"/>
    <property type="gene ID" value="TASK_0000467101"/>
</dbReference>
<dbReference type="EMBL" id="UYRS01018363">
    <property type="protein sequence ID" value="VDK33806.1"/>
    <property type="molecule type" value="Genomic_DNA"/>
</dbReference>
<dbReference type="STRING" id="60517.A0A0R3W3X7"/>
<dbReference type="Proteomes" id="UP000282613">
    <property type="component" value="Unassembled WGS sequence"/>
</dbReference>
<dbReference type="AlphaFoldDB" id="A0A0R3W3X7"/>
<organism evidence="3">
    <name type="scientific">Taenia asiatica</name>
    <name type="common">Asian tapeworm</name>
    <dbReference type="NCBI Taxonomy" id="60517"/>
    <lineage>
        <taxon>Eukaryota</taxon>
        <taxon>Metazoa</taxon>
        <taxon>Spiralia</taxon>
        <taxon>Lophotrochozoa</taxon>
        <taxon>Platyhelminthes</taxon>
        <taxon>Cestoda</taxon>
        <taxon>Eucestoda</taxon>
        <taxon>Cyclophyllidea</taxon>
        <taxon>Taeniidae</taxon>
        <taxon>Taenia</taxon>
    </lineage>
</organism>
<dbReference type="PANTHER" id="PTHR12197:SF251">
    <property type="entry name" value="EG:BACR7C10.4 PROTEIN"/>
    <property type="match status" value="1"/>
</dbReference>
<proteinExistence type="predicted"/>
<dbReference type="Gene3D" id="2.170.270.10">
    <property type="entry name" value="SET domain"/>
    <property type="match status" value="1"/>
</dbReference>
<sequence>MLVSHNLYKPGDLIWSEEARISAKLDHSCLPNADFAFVGKRIKVIASDEILDESQIRISYVDLLMSTKRRQEELSNGYFFLCNCPRCSDLEQDFDTRIPPCCGGRMRRLRADALVHEEVVSWPSEANALLPSLARYSTVAPEEVYVCEKCHRSYNSAVFDALECRCYAINTLEDAVKLYKACATAANTSNNEYLHLVYNHQDSLPLLRLCRIMIITYKVDEDSLNGEELDLMLEAGLRLARCFDCVDAKYHSFCDHLFVCSLICALLGLLGSVVSAIEARLSVSISGDDSNGASLDRLRLFAEAFGRTAIAFAPLIKRFALHLPGASEQLQRLRCFANNLNVEI</sequence>
<dbReference type="InterPro" id="IPR050869">
    <property type="entry name" value="H3K4_H4K5_MeTrfase"/>
</dbReference>
<dbReference type="CDD" id="cd20071">
    <property type="entry name" value="SET_SMYD"/>
    <property type="match status" value="1"/>
</dbReference>
<evidence type="ECO:0000313" key="2">
    <source>
        <dbReference type="Proteomes" id="UP000282613"/>
    </source>
</evidence>
<dbReference type="OrthoDB" id="265717at2759"/>
<accession>A0A0R3W3X7</accession>
<dbReference type="GO" id="GO:0005634">
    <property type="term" value="C:nucleus"/>
    <property type="evidence" value="ECO:0007669"/>
    <property type="project" value="TreeGrafter"/>
</dbReference>
<dbReference type="PANTHER" id="PTHR12197">
    <property type="entry name" value="HISTONE-LYSINE N-METHYLTRANSFERASE SMYD"/>
    <property type="match status" value="1"/>
</dbReference>
<reference evidence="1 2" key="2">
    <citation type="submission" date="2018-11" db="EMBL/GenBank/DDBJ databases">
        <authorList>
            <consortium name="Pathogen Informatics"/>
        </authorList>
    </citation>
    <scope>NUCLEOTIDE SEQUENCE [LARGE SCALE GENOMIC DNA]</scope>
</reference>
<protein>
    <submittedName>
        <fullName evidence="3">SET domain-containing protein</fullName>
    </submittedName>
</protein>
<keyword evidence="2" id="KW-1185">Reference proteome</keyword>
<dbReference type="InterPro" id="IPR046341">
    <property type="entry name" value="SET_dom_sf"/>
</dbReference>
<evidence type="ECO:0000313" key="1">
    <source>
        <dbReference type="EMBL" id="VDK33806.1"/>
    </source>
</evidence>
<reference evidence="3" key="1">
    <citation type="submission" date="2017-02" db="UniProtKB">
        <authorList>
            <consortium name="WormBaseParasite"/>
        </authorList>
    </citation>
    <scope>IDENTIFICATION</scope>
</reference>
<name>A0A0R3W3X7_TAEAS</name>
<dbReference type="SUPFAM" id="SSF82199">
    <property type="entry name" value="SET domain"/>
    <property type="match status" value="1"/>
</dbReference>